<evidence type="ECO:0000256" key="1">
    <source>
        <dbReference type="SAM" id="MobiDB-lite"/>
    </source>
</evidence>
<keyword evidence="3" id="KW-1185">Reference proteome</keyword>
<proteinExistence type="predicted"/>
<evidence type="ECO:0000313" key="3">
    <source>
        <dbReference type="Proteomes" id="UP001595075"/>
    </source>
</evidence>
<dbReference type="EMBL" id="JAZHXI010000011">
    <property type="protein sequence ID" value="KAL2066619.1"/>
    <property type="molecule type" value="Genomic_DNA"/>
</dbReference>
<sequence>MAILMAPPQAPPHPIVESELFKSRNPEYDLNKAIFLPFATIRPMPLSSETPLSQTQKLQKIVENVKHQQGLVRGNLENVVLNLAGRLIGKAEQELINIREETADWVVEDAPKIAEAKEEKRREAAALMKFMQRPARKDATPEYFTKMVRDGHNKTASQSRGVSSWKRDALGEIKTSAADNNAVSQPRLPLTIRTEVSADLRALITDGTEQLEACDKLSSATLDRHKRELVRYTSGGVISSVPPVVARSGLENLKTTPHPMNIERHDSRFDTSSLSPMKASPGLEDKITTPQRASSIRRESKNDFSTPSPKRVRFDPSVEILSTTPERTATPPSVKVRSRSGSGSGIISRTPQRATTFPGVLFNEERVRSPEADGKLRRTSTGMPIAGSAALKPVRKLQTMEELARGRR</sequence>
<feature type="compositionally biased region" description="Basic and acidic residues" evidence="1">
    <location>
        <begin position="363"/>
        <end position="376"/>
    </location>
</feature>
<evidence type="ECO:0000313" key="2">
    <source>
        <dbReference type="EMBL" id="KAL2066619.1"/>
    </source>
</evidence>
<accession>A0ABR4CBP5</accession>
<feature type="region of interest" description="Disordered" evidence="1">
    <location>
        <begin position="253"/>
        <end position="386"/>
    </location>
</feature>
<organism evidence="2 3">
    <name type="scientific">Oculimacula yallundae</name>
    <dbReference type="NCBI Taxonomy" id="86028"/>
    <lineage>
        <taxon>Eukaryota</taxon>
        <taxon>Fungi</taxon>
        <taxon>Dikarya</taxon>
        <taxon>Ascomycota</taxon>
        <taxon>Pezizomycotina</taxon>
        <taxon>Leotiomycetes</taxon>
        <taxon>Helotiales</taxon>
        <taxon>Ploettnerulaceae</taxon>
        <taxon>Oculimacula</taxon>
    </lineage>
</organism>
<name>A0ABR4CBP5_9HELO</name>
<gene>
    <name evidence="2" type="ORF">VTL71DRAFT_2690</name>
</gene>
<feature type="compositionally biased region" description="Polar residues" evidence="1">
    <location>
        <begin position="320"/>
        <end position="331"/>
    </location>
</feature>
<feature type="compositionally biased region" description="Low complexity" evidence="1">
    <location>
        <begin position="339"/>
        <end position="349"/>
    </location>
</feature>
<protein>
    <submittedName>
        <fullName evidence="2">Uncharacterized protein</fullName>
    </submittedName>
</protein>
<reference evidence="2 3" key="1">
    <citation type="journal article" date="2024" name="Commun. Biol.">
        <title>Comparative genomic analysis of thermophilic fungi reveals convergent evolutionary adaptations and gene losses.</title>
        <authorList>
            <person name="Steindorff A.S."/>
            <person name="Aguilar-Pontes M.V."/>
            <person name="Robinson A.J."/>
            <person name="Andreopoulos B."/>
            <person name="LaButti K."/>
            <person name="Kuo A."/>
            <person name="Mondo S."/>
            <person name="Riley R."/>
            <person name="Otillar R."/>
            <person name="Haridas S."/>
            <person name="Lipzen A."/>
            <person name="Grimwood J."/>
            <person name="Schmutz J."/>
            <person name="Clum A."/>
            <person name="Reid I.D."/>
            <person name="Moisan M.C."/>
            <person name="Butler G."/>
            <person name="Nguyen T.T.M."/>
            <person name="Dewar K."/>
            <person name="Conant G."/>
            <person name="Drula E."/>
            <person name="Henrissat B."/>
            <person name="Hansel C."/>
            <person name="Singer S."/>
            <person name="Hutchinson M.I."/>
            <person name="de Vries R.P."/>
            <person name="Natvig D.O."/>
            <person name="Powell A.J."/>
            <person name="Tsang A."/>
            <person name="Grigoriev I.V."/>
        </authorList>
    </citation>
    <scope>NUCLEOTIDE SEQUENCE [LARGE SCALE GENOMIC DNA]</scope>
    <source>
        <strain evidence="2 3">CBS 494.80</strain>
    </source>
</reference>
<comment type="caution">
    <text evidence="2">The sequence shown here is derived from an EMBL/GenBank/DDBJ whole genome shotgun (WGS) entry which is preliminary data.</text>
</comment>
<dbReference type="Proteomes" id="UP001595075">
    <property type="component" value="Unassembled WGS sequence"/>
</dbReference>